<evidence type="ECO:0000256" key="3">
    <source>
        <dbReference type="ARBA" id="ARBA00022764"/>
    </source>
</evidence>
<gene>
    <name evidence="7" type="ORF">NEJAP_2309</name>
</gene>
<reference evidence="7 8" key="1">
    <citation type="journal article" date="2008" name="Int. J. Syst. Evol. Microbiol.">
        <title>Neptunomonas japonica sp. nov., an Osedax japonicus symbiont-like bacterium isolated from sediment adjacent to sperm whale carcasses off Kagoshima, Japan.</title>
        <authorList>
            <person name="Miyazaki M."/>
            <person name="Nogi Y."/>
            <person name="Fujiwara Y."/>
            <person name="Kawato M."/>
            <person name="Kubokawa K."/>
            <person name="Horikoshi K."/>
        </authorList>
    </citation>
    <scope>NUCLEOTIDE SEQUENCE [LARGE SCALE GENOMIC DNA]</scope>
    <source>
        <strain evidence="7 8">JAMM 1380</strain>
    </source>
</reference>
<keyword evidence="4" id="KW-0456">Lyase</keyword>
<dbReference type="Pfam" id="PF16889">
    <property type="entry name" value="Hepar_II_III_N"/>
    <property type="match status" value="1"/>
</dbReference>
<dbReference type="RefSeq" id="WP_201347453.1">
    <property type="nucleotide sequence ID" value="NZ_AP014546.1"/>
</dbReference>
<dbReference type="SUPFAM" id="SSF53474">
    <property type="entry name" value="alpha/beta-Hydrolases"/>
    <property type="match status" value="1"/>
</dbReference>
<dbReference type="InterPro" id="IPR012480">
    <property type="entry name" value="Hepar_II_III_C"/>
</dbReference>
<evidence type="ECO:0000256" key="4">
    <source>
        <dbReference type="ARBA" id="ARBA00023239"/>
    </source>
</evidence>
<dbReference type="PANTHER" id="PTHR39210:SF1">
    <property type="entry name" value="HEPARIN-SULFATE LYASE"/>
    <property type="match status" value="1"/>
</dbReference>
<dbReference type="Gene3D" id="3.40.50.1820">
    <property type="entry name" value="alpha/beta hydrolase"/>
    <property type="match status" value="1"/>
</dbReference>
<evidence type="ECO:0000313" key="7">
    <source>
        <dbReference type="EMBL" id="BBB30255.1"/>
    </source>
</evidence>
<evidence type="ECO:0008006" key="9">
    <source>
        <dbReference type="Google" id="ProtNLM"/>
    </source>
</evidence>
<dbReference type="Gene3D" id="2.70.98.70">
    <property type="match status" value="1"/>
</dbReference>
<evidence type="ECO:0000313" key="8">
    <source>
        <dbReference type="Proteomes" id="UP000595332"/>
    </source>
</evidence>
<dbReference type="Proteomes" id="UP000595332">
    <property type="component" value="Chromosome"/>
</dbReference>
<dbReference type="AlphaFoldDB" id="A0A7R6SWX3"/>
<dbReference type="InterPro" id="IPR029058">
    <property type="entry name" value="AB_hydrolase_fold"/>
</dbReference>
<dbReference type="Pfam" id="PF07940">
    <property type="entry name" value="Hepar_II_III_C"/>
    <property type="match status" value="1"/>
</dbReference>
<dbReference type="Gene3D" id="1.50.10.100">
    <property type="entry name" value="Chondroitin AC/alginate lyase"/>
    <property type="match status" value="1"/>
</dbReference>
<keyword evidence="3" id="KW-0574">Periplasm</keyword>
<protein>
    <recommendedName>
        <fullName evidence="9">Heparin-sulfate lyase N-terminal domain-containing protein</fullName>
    </recommendedName>
</protein>
<dbReference type="KEGG" id="njp:NEJAP_2309"/>
<organism evidence="7 8">
    <name type="scientific">Neptunomonas japonica JAMM 1380</name>
    <dbReference type="NCBI Taxonomy" id="1441457"/>
    <lineage>
        <taxon>Bacteria</taxon>
        <taxon>Pseudomonadati</taxon>
        <taxon>Pseudomonadota</taxon>
        <taxon>Gammaproteobacteria</taxon>
        <taxon>Oceanospirillales</taxon>
        <taxon>Oceanospirillaceae</taxon>
        <taxon>Neptunomonas</taxon>
    </lineage>
</organism>
<comment type="subcellular location">
    <subcellularLocation>
        <location evidence="1">Periplasm</location>
    </subcellularLocation>
</comment>
<accession>A0A7R6SWX3</accession>
<name>A0A7R6SWX3_9GAMM</name>
<evidence type="ECO:0000259" key="5">
    <source>
        <dbReference type="Pfam" id="PF07940"/>
    </source>
</evidence>
<evidence type="ECO:0000256" key="2">
    <source>
        <dbReference type="ARBA" id="ARBA00022729"/>
    </source>
</evidence>
<dbReference type="GO" id="GO:0042597">
    <property type="term" value="C:periplasmic space"/>
    <property type="evidence" value="ECO:0007669"/>
    <property type="project" value="UniProtKB-SubCell"/>
</dbReference>
<dbReference type="InterPro" id="IPR008929">
    <property type="entry name" value="Chondroitin_lyas"/>
</dbReference>
<dbReference type="GO" id="GO:0016829">
    <property type="term" value="F:lyase activity"/>
    <property type="evidence" value="ECO:0007669"/>
    <property type="project" value="UniProtKB-KW"/>
</dbReference>
<dbReference type="InterPro" id="IPR031680">
    <property type="entry name" value="Hepar_II_III_N"/>
</dbReference>
<evidence type="ECO:0000256" key="1">
    <source>
        <dbReference type="ARBA" id="ARBA00004418"/>
    </source>
</evidence>
<dbReference type="SUPFAM" id="SSF48230">
    <property type="entry name" value="Chondroitin AC/alginate lyase"/>
    <property type="match status" value="1"/>
</dbReference>
<keyword evidence="2" id="KW-0732">Signal</keyword>
<sequence length="912" mass="104129">MMSDQKYKDLSFISDELGRRMYYKFSPADNPADSPLLVILHGHTFSAKPSRYRNSDWNVLVPIDNYGVEQAGSWWLGEGGDFFVKSLLERLVQKTQEKIGSNRGLYFWGSSMGGYGALLHGILLGADAVYANIPQIKLLDTSYSASGMGKFFGPIFDKDLEFNDLTNLIDGNKKLPLFYIAQARFDHKNYLEEHALYFLDKCRHHDVNVHFEIAPIKGHKIIHSIDDCVQLMEAYTPKTAPKSISADLKTNISSATFDVYSKDLRSFFNENSIFIGKNIIENGLWSVASFPEFQLLDKINWKDNPFNNRTWIWYFQQLHFLPSLIAYDLHFTSCNGVNKAISIVKSWVDADDSGHQSDDAWHDHGTALRAKNILLLIEYLEKTNILSEDLIFLKTIITIHANKLLDESFYSKGTNHGLDQSLVLFQISSYLGDHPLCDKWRNESLERLRYELNNSFSSDGGHVENSPGYLVYGIKQYINVISTINDVDSKLANSFVEGNVIDKSCLALAFFVKPDGTLPLFGDTAKFTVTDFFGTFKPAAYDYFLYSIRKGSVGAIPECNDLILKDSGWAVFRSSWNRHDFNKHLHFVFKCGFLSTYHRHDDDTSFTLYAYGQDWFIDGGLYKHEPKDPMRVHFRSADCHNITSPNGIRAHRDRSYSNKTGIKDSGISNDISYVLGESHMFKGFTCSRKVVYNRLNETINFTDFCKPNSPLTIKAIKDKMSKEWVTYVTRFLIPLDIEVSIDGNKILLKGNDKTLLINAIDFKGKIYKSSGKKDPKIKGWTSQTANSYERATCLEFMHFEESVKFNFDISWINTAKNDHVINDFIFSASANNDFINVSTSLINASSKKLKYAFYLMNGDVKLEQIWYSSDFSARFDFKDSYKTLELSVICFIRTEAGVQLRKRVKVHLLGAI</sequence>
<dbReference type="PANTHER" id="PTHR39210">
    <property type="entry name" value="HEPARIN-SULFATE LYASE"/>
    <property type="match status" value="1"/>
</dbReference>
<feature type="domain" description="Heparin-sulfate lyase N-terminal" evidence="6">
    <location>
        <begin position="277"/>
        <end position="529"/>
    </location>
</feature>
<keyword evidence="8" id="KW-1185">Reference proteome</keyword>
<evidence type="ECO:0000259" key="6">
    <source>
        <dbReference type="Pfam" id="PF16889"/>
    </source>
</evidence>
<proteinExistence type="predicted"/>
<dbReference type="EMBL" id="AP014546">
    <property type="protein sequence ID" value="BBB30255.1"/>
    <property type="molecule type" value="Genomic_DNA"/>
</dbReference>
<feature type="domain" description="Heparinase II/III-like C-terminal" evidence="5">
    <location>
        <begin position="564"/>
        <end position="753"/>
    </location>
</feature>